<dbReference type="Proteomes" id="UP000076632">
    <property type="component" value="Unassembled WGS sequence"/>
</dbReference>
<gene>
    <name evidence="4" type="ORF">L228DRAFT_150998</name>
</gene>
<dbReference type="InParanoid" id="A0A165GLM1"/>
<dbReference type="STRING" id="1328760.A0A165GLM1"/>
<dbReference type="PANTHER" id="PTHR47431:SF5">
    <property type="entry name" value="ZN(II)2CYS6 TRANSCRIPTION FACTOR (EUROFUNG)"/>
    <property type="match status" value="1"/>
</dbReference>
<dbReference type="CDD" id="cd00067">
    <property type="entry name" value="GAL4"/>
    <property type="match status" value="1"/>
</dbReference>
<dbReference type="CDD" id="cd12148">
    <property type="entry name" value="fungal_TF_MHR"/>
    <property type="match status" value="1"/>
</dbReference>
<proteinExistence type="predicted"/>
<feature type="domain" description="Zn(2)-C6 fungal-type" evidence="3">
    <location>
        <begin position="20"/>
        <end position="49"/>
    </location>
</feature>
<dbReference type="SUPFAM" id="SSF57701">
    <property type="entry name" value="Zn2/Cys6 DNA-binding domain"/>
    <property type="match status" value="1"/>
</dbReference>
<keyword evidence="5" id="KW-1185">Reference proteome</keyword>
<accession>A0A165GLM1</accession>
<sequence>METGPTTAHRRLSRHPVKAACLSCRKCKVRCDGQYPCYKCRTKAKVCCYQPSQRGGLRRKRRPEDAEDFSVFEMPANISAFEGSGASDPFLESILNLSFPQTGINNLDRLPDTMPDPDHGDMLYRQDIPGTEQASSSSPFLDDRETVPVRMYHSEAQILNAYYIFIHPFFPILPPPISPVQEDSSVAFKCLTKGTFYPQISDLAYCPASPLSMALAAVLAVIPADDDSESMSEASFAARRSVSQLLAQRALQLADGDIDLEQSSFLACRFQSTPLSCPRPLFHGCVPFQLEAVLALLVLSLYEYCQRGNLSKMRARANQAMTLSMDMDLHRLANDGTLFSEAQRRAWWMMIHVVYQSSILQNSKPHVSIDDPQITVPYPSFHVSSEPWPLYIQAQKVHLEVAHFITDLENYSSSSSIAHPLVPEQMLALDSKLRSMMSETDLSPNICRDRVEALSMRNMWLFTRSVINSARLKLHRFRAFSNQPIFLEKHCDLATVKDLAARNTTEDKAEDQGYIFPFSKVESLKVCQKSSLASVRIFHSLCFPERNNLWSDVVLVSPDETSCRSRPIPYFACCAMQTAYAVLILLYTVRNAFYSRQFIDCQDLFSDPEPGTEAHDAERLIEELQHNLERLLEMMHCCFSWFEGVGSMREEIQNAYQAAFLR</sequence>
<keyword evidence="1" id="KW-0539">Nucleus</keyword>
<protein>
    <recommendedName>
        <fullName evidence="3">Zn(2)-C6 fungal-type domain-containing protein</fullName>
    </recommendedName>
</protein>
<dbReference type="InterPro" id="IPR001138">
    <property type="entry name" value="Zn2Cys6_DnaBD"/>
</dbReference>
<reference evidence="4 5" key="1">
    <citation type="journal article" date="2016" name="Fungal Biol.">
        <title>The genome of Xylona heveae provides a window into fungal endophytism.</title>
        <authorList>
            <person name="Gazis R."/>
            <person name="Kuo A."/>
            <person name="Riley R."/>
            <person name="LaButti K."/>
            <person name="Lipzen A."/>
            <person name="Lin J."/>
            <person name="Amirebrahimi M."/>
            <person name="Hesse C.N."/>
            <person name="Spatafora J.W."/>
            <person name="Henrissat B."/>
            <person name="Hainaut M."/>
            <person name="Grigoriev I.V."/>
            <person name="Hibbett D.S."/>
        </authorList>
    </citation>
    <scope>NUCLEOTIDE SEQUENCE [LARGE SCALE GENOMIC DNA]</scope>
    <source>
        <strain evidence="4 5">TC161</strain>
    </source>
</reference>
<organism evidence="4 5">
    <name type="scientific">Xylona heveae (strain CBS 132557 / TC161)</name>
    <dbReference type="NCBI Taxonomy" id="1328760"/>
    <lineage>
        <taxon>Eukaryota</taxon>
        <taxon>Fungi</taxon>
        <taxon>Dikarya</taxon>
        <taxon>Ascomycota</taxon>
        <taxon>Pezizomycotina</taxon>
        <taxon>Xylonomycetes</taxon>
        <taxon>Xylonales</taxon>
        <taxon>Xylonaceae</taxon>
        <taxon>Xylona</taxon>
    </lineage>
</organism>
<dbReference type="OMA" id="KCAAMQA"/>
<dbReference type="GO" id="GO:0000981">
    <property type="term" value="F:DNA-binding transcription factor activity, RNA polymerase II-specific"/>
    <property type="evidence" value="ECO:0007669"/>
    <property type="project" value="InterPro"/>
</dbReference>
<feature type="transmembrane region" description="Helical" evidence="2">
    <location>
        <begin position="568"/>
        <end position="589"/>
    </location>
</feature>
<evidence type="ECO:0000259" key="3">
    <source>
        <dbReference type="PROSITE" id="PS50048"/>
    </source>
</evidence>
<name>A0A165GLM1_XYLHT</name>
<dbReference type="GO" id="GO:0008270">
    <property type="term" value="F:zinc ion binding"/>
    <property type="evidence" value="ECO:0007669"/>
    <property type="project" value="InterPro"/>
</dbReference>
<dbReference type="Gene3D" id="4.10.240.10">
    <property type="entry name" value="Zn(2)-C6 fungal-type DNA-binding domain"/>
    <property type="match status" value="1"/>
</dbReference>
<dbReference type="GeneID" id="28894420"/>
<keyword evidence="2" id="KW-0812">Transmembrane</keyword>
<dbReference type="AlphaFoldDB" id="A0A165GLM1"/>
<evidence type="ECO:0000313" key="5">
    <source>
        <dbReference type="Proteomes" id="UP000076632"/>
    </source>
</evidence>
<dbReference type="InterPro" id="IPR036864">
    <property type="entry name" value="Zn2-C6_fun-type_DNA-bd_sf"/>
</dbReference>
<evidence type="ECO:0000313" key="4">
    <source>
        <dbReference type="EMBL" id="KZF22343.1"/>
    </source>
</evidence>
<dbReference type="SMART" id="SM00066">
    <property type="entry name" value="GAL4"/>
    <property type="match status" value="1"/>
</dbReference>
<evidence type="ECO:0000256" key="2">
    <source>
        <dbReference type="SAM" id="Phobius"/>
    </source>
</evidence>
<keyword evidence="2" id="KW-1133">Transmembrane helix</keyword>
<dbReference type="PROSITE" id="PS50048">
    <property type="entry name" value="ZN2_CY6_FUNGAL_2"/>
    <property type="match status" value="1"/>
</dbReference>
<dbReference type="OrthoDB" id="2123952at2759"/>
<evidence type="ECO:0000256" key="1">
    <source>
        <dbReference type="ARBA" id="ARBA00023242"/>
    </source>
</evidence>
<dbReference type="EMBL" id="KV407459">
    <property type="protein sequence ID" value="KZF22343.1"/>
    <property type="molecule type" value="Genomic_DNA"/>
</dbReference>
<dbReference type="PROSITE" id="PS00463">
    <property type="entry name" value="ZN2_CY6_FUNGAL_1"/>
    <property type="match status" value="1"/>
</dbReference>
<dbReference type="RefSeq" id="XP_018187898.1">
    <property type="nucleotide sequence ID" value="XM_018329283.1"/>
</dbReference>
<dbReference type="PANTHER" id="PTHR47431">
    <property type="entry name" value="ZN(II)2CYS6 TRANSCRIPTION FACTOR (EUROFUNG)-RELATED"/>
    <property type="match status" value="1"/>
</dbReference>
<keyword evidence="2" id="KW-0472">Membrane</keyword>